<organism evidence="2 3">
    <name type="scientific">Brachybacterium endophyticum</name>
    <dbReference type="NCBI Taxonomy" id="2182385"/>
    <lineage>
        <taxon>Bacteria</taxon>
        <taxon>Bacillati</taxon>
        <taxon>Actinomycetota</taxon>
        <taxon>Actinomycetes</taxon>
        <taxon>Micrococcales</taxon>
        <taxon>Dermabacteraceae</taxon>
        <taxon>Brachybacterium</taxon>
    </lineage>
</organism>
<feature type="transmembrane region" description="Helical" evidence="1">
    <location>
        <begin position="31"/>
        <end position="48"/>
    </location>
</feature>
<keyword evidence="3" id="KW-1185">Reference proteome</keyword>
<gene>
    <name evidence="2" type="ORF">DEO23_01355</name>
</gene>
<dbReference type="Proteomes" id="UP000245590">
    <property type="component" value="Unassembled WGS sequence"/>
</dbReference>
<sequence length="150" mass="16447">MDRRTRLSLLVAVCAVIVLAVLVGLEDVVTGVAVGVVGLAALLLIGWWSGRRGRHMAWDEAKDLLATDHAVVMWKPGCVYCERLLLTLGRDPRISWVNVWRDAQANARVRELNDGDELTPTVLLGEQVLRNPSAADLRSRLQSSGKPQDG</sequence>
<evidence type="ECO:0000313" key="2">
    <source>
        <dbReference type="EMBL" id="PWH07325.1"/>
    </source>
</evidence>
<keyword evidence="1" id="KW-0812">Transmembrane</keyword>
<dbReference type="AlphaFoldDB" id="A0A2U2RNF0"/>
<proteinExistence type="predicted"/>
<dbReference type="EMBL" id="QFKX01000001">
    <property type="protein sequence ID" value="PWH07325.1"/>
    <property type="molecule type" value="Genomic_DNA"/>
</dbReference>
<name>A0A2U2RNF0_9MICO</name>
<keyword evidence="1" id="KW-1133">Transmembrane helix</keyword>
<evidence type="ECO:0000313" key="3">
    <source>
        <dbReference type="Proteomes" id="UP000245590"/>
    </source>
</evidence>
<reference evidence="2 3" key="1">
    <citation type="submission" date="2018-05" db="EMBL/GenBank/DDBJ databases">
        <title>Brachybacterium sp. M1HQ-2T, whole genome shotgun sequence.</title>
        <authorList>
            <person name="Tuo L."/>
        </authorList>
    </citation>
    <scope>NUCLEOTIDE SEQUENCE [LARGE SCALE GENOMIC DNA]</scope>
    <source>
        <strain evidence="2 3">M1HQ-2</strain>
    </source>
</reference>
<accession>A0A2U2RNF0</accession>
<evidence type="ECO:0000256" key="1">
    <source>
        <dbReference type="SAM" id="Phobius"/>
    </source>
</evidence>
<dbReference type="Gene3D" id="3.40.30.10">
    <property type="entry name" value="Glutaredoxin"/>
    <property type="match status" value="1"/>
</dbReference>
<feature type="transmembrane region" description="Helical" evidence="1">
    <location>
        <begin position="7"/>
        <end position="25"/>
    </location>
</feature>
<keyword evidence="1" id="KW-0472">Membrane</keyword>
<evidence type="ECO:0008006" key="4">
    <source>
        <dbReference type="Google" id="ProtNLM"/>
    </source>
</evidence>
<protein>
    <recommendedName>
        <fullName evidence="4">Glutaredoxin domain-containing protein</fullName>
    </recommendedName>
</protein>
<comment type="caution">
    <text evidence="2">The sequence shown here is derived from an EMBL/GenBank/DDBJ whole genome shotgun (WGS) entry which is preliminary data.</text>
</comment>
<dbReference type="RefSeq" id="WP_109274209.1">
    <property type="nucleotide sequence ID" value="NZ_QFKX01000001.1"/>
</dbReference>
<dbReference type="OrthoDB" id="8991911at2"/>